<dbReference type="GO" id="GO:0006412">
    <property type="term" value="P:translation"/>
    <property type="evidence" value="ECO:0007669"/>
    <property type="project" value="InterPro"/>
</dbReference>
<accession>A0A345UBB8</accession>
<dbReference type="EMBL" id="MH396020">
    <property type="protein sequence ID" value="AXI97754.1"/>
    <property type="molecule type" value="Genomic_DNA"/>
</dbReference>
<evidence type="ECO:0000313" key="4">
    <source>
        <dbReference type="EMBL" id="AXI97754.1"/>
    </source>
</evidence>
<dbReference type="InterPro" id="IPR036967">
    <property type="entry name" value="Ribosomal_uS11_sf"/>
</dbReference>
<evidence type="ECO:0000256" key="1">
    <source>
        <dbReference type="ARBA" id="ARBA00006194"/>
    </source>
</evidence>
<dbReference type="RefSeq" id="YP_009511877.1">
    <property type="nucleotide sequence ID" value="NC_039149.1"/>
</dbReference>
<dbReference type="GO" id="GO:0003735">
    <property type="term" value="F:structural constituent of ribosome"/>
    <property type="evidence" value="ECO:0007669"/>
    <property type="project" value="InterPro"/>
</dbReference>
<protein>
    <submittedName>
        <fullName evidence="4">Ribosomal protein S11</fullName>
    </submittedName>
</protein>
<proteinExistence type="inferred from homology"/>
<dbReference type="AlphaFoldDB" id="A0A345UBB8"/>
<dbReference type="GO" id="GO:1990904">
    <property type="term" value="C:ribonucleoprotein complex"/>
    <property type="evidence" value="ECO:0007669"/>
    <property type="project" value="UniProtKB-KW"/>
</dbReference>
<dbReference type="InterPro" id="IPR001971">
    <property type="entry name" value="Ribosomal_uS11"/>
</dbReference>
<dbReference type="PIRSF" id="PIRSF002131">
    <property type="entry name" value="Ribosomal_S11"/>
    <property type="match status" value="1"/>
</dbReference>
<gene>
    <name evidence="4" type="primary">rps11</name>
</gene>
<dbReference type="GO" id="GO:0005840">
    <property type="term" value="C:ribosome"/>
    <property type="evidence" value="ECO:0007669"/>
    <property type="project" value="UniProtKB-KW"/>
</dbReference>
<dbReference type="Pfam" id="PF00411">
    <property type="entry name" value="Ribosomal_S11"/>
    <property type="match status" value="1"/>
</dbReference>
<name>A0A345UBB8_9FLOR</name>
<sequence length="119" mass="13875">MYKNNIKSVILHILFKSNNILCTVSTIEGNTLFWISTGSKKYRGAKKITLTVIISMLKSILEYLIKFNIKNIHLNLNGFNKHKKIVLKYFRYSFINILSITNNSKFSHNGCKNLKKQYI</sequence>
<dbReference type="SUPFAM" id="SSF53137">
    <property type="entry name" value="Translational machinery components"/>
    <property type="match status" value="1"/>
</dbReference>
<keyword evidence="4" id="KW-0496">Mitochondrion</keyword>
<keyword evidence="3" id="KW-0687">Ribonucleoprotein</keyword>
<dbReference type="Gene3D" id="3.30.420.80">
    <property type="entry name" value="Ribosomal protein S11"/>
    <property type="match status" value="1"/>
</dbReference>
<dbReference type="GeneID" id="37624577"/>
<keyword evidence="2 4" id="KW-0689">Ribosomal protein</keyword>
<comment type="similarity">
    <text evidence="1">Belongs to the universal ribosomal protein uS11 family.</text>
</comment>
<evidence type="ECO:0000256" key="3">
    <source>
        <dbReference type="ARBA" id="ARBA00023274"/>
    </source>
</evidence>
<dbReference type="HAMAP" id="MF_01310">
    <property type="entry name" value="Ribosomal_uS11"/>
    <property type="match status" value="1"/>
</dbReference>
<evidence type="ECO:0000256" key="2">
    <source>
        <dbReference type="ARBA" id="ARBA00022980"/>
    </source>
</evidence>
<organism evidence="4">
    <name type="scientific">Hydropuntia rangiferina</name>
    <dbReference type="NCBI Taxonomy" id="338881"/>
    <lineage>
        <taxon>Eukaryota</taxon>
        <taxon>Rhodophyta</taxon>
        <taxon>Florideophyceae</taxon>
        <taxon>Rhodymeniophycidae</taxon>
        <taxon>Gracilariales</taxon>
        <taxon>Gracilariaceae</taxon>
        <taxon>Hydropuntia</taxon>
    </lineage>
</organism>
<geneLocation type="mitochondrion" evidence="4"/>
<reference evidence="4" key="1">
    <citation type="submission" date="2018-05" db="EMBL/GenBank/DDBJ databases">
        <title>Organellar genomes of Gracilariaceae.</title>
        <authorList>
            <person name="Iha C."/>
            <person name="Oliveira M.C."/>
        </authorList>
    </citation>
    <scope>NUCLEOTIDE SEQUENCE</scope>
</reference>